<sequence>MDGERSKPYVGAMVTIHYEAERCLRAGECVRALPQVFDPDRQPWIQPDGAPADVVAEIVRRCTSGALRYRMANGQTETPVRPTAVARTDSGQILVRGDLVVETAAGPRRETRATLCGCGTSANAPYCDGSGPCGGRTAPGGTGLAVGTAQPC</sequence>
<dbReference type="InterPro" id="IPR010693">
    <property type="entry name" value="Divergent_4Fe-4S_mono-cluster"/>
</dbReference>
<feature type="domain" description="Divergent 4Fe-4S mono-cluster" evidence="5">
    <location>
        <begin position="9"/>
        <end position="70"/>
    </location>
</feature>
<dbReference type="GO" id="GO:0051537">
    <property type="term" value="F:2 iron, 2 sulfur cluster binding"/>
    <property type="evidence" value="ECO:0007669"/>
    <property type="project" value="UniProtKB-KW"/>
</dbReference>
<evidence type="ECO:0000313" key="8">
    <source>
        <dbReference type="Proteomes" id="UP000186168"/>
    </source>
</evidence>
<dbReference type="RefSeq" id="WP_065965889.1">
    <property type="nucleotide sequence ID" value="NZ_ASQP01000023.1"/>
</dbReference>
<feature type="domain" description="Iron-binding zinc finger CDGSH type" evidence="6">
    <location>
        <begin position="92"/>
        <end position="130"/>
    </location>
</feature>
<keyword evidence="4" id="KW-0411">Iron-sulfur</keyword>
<evidence type="ECO:0000256" key="1">
    <source>
        <dbReference type="ARBA" id="ARBA00022714"/>
    </source>
</evidence>
<evidence type="ECO:0000256" key="3">
    <source>
        <dbReference type="ARBA" id="ARBA00023004"/>
    </source>
</evidence>
<dbReference type="Pfam" id="PF09360">
    <property type="entry name" value="zf-CDGSH"/>
    <property type="match status" value="1"/>
</dbReference>
<evidence type="ECO:0008006" key="9">
    <source>
        <dbReference type="Google" id="ProtNLM"/>
    </source>
</evidence>
<proteinExistence type="predicted"/>
<dbReference type="InterPro" id="IPR018967">
    <property type="entry name" value="FeS-contain_CDGSH-typ"/>
</dbReference>
<organism evidence="7 8">
    <name type="scientific">Streptomyces sparsogenes DSM 40356</name>
    <dbReference type="NCBI Taxonomy" id="1331668"/>
    <lineage>
        <taxon>Bacteria</taxon>
        <taxon>Bacillati</taxon>
        <taxon>Actinomycetota</taxon>
        <taxon>Actinomycetes</taxon>
        <taxon>Kitasatosporales</taxon>
        <taxon>Streptomycetaceae</taxon>
        <taxon>Streptomyces</taxon>
    </lineage>
</organism>
<reference evidence="7 8" key="1">
    <citation type="submission" date="2013-05" db="EMBL/GenBank/DDBJ databases">
        <title>Genome sequence of Streptomyces sparsogenes DSM 40356.</title>
        <authorList>
            <person name="Coyne S."/>
            <person name="Seebeck F.P."/>
        </authorList>
    </citation>
    <scope>NUCLEOTIDE SEQUENCE [LARGE SCALE GENOMIC DNA]</scope>
    <source>
        <strain evidence="7 8">DSM 40356</strain>
    </source>
</reference>
<dbReference type="GO" id="GO:0046872">
    <property type="term" value="F:metal ion binding"/>
    <property type="evidence" value="ECO:0007669"/>
    <property type="project" value="UniProtKB-KW"/>
</dbReference>
<keyword evidence="1" id="KW-0001">2Fe-2S</keyword>
<dbReference type="InterPro" id="IPR042216">
    <property type="entry name" value="MitoNEET_CISD"/>
</dbReference>
<dbReference type="Proteomes" id="UP000186168">
    <property type="component" value="Unassembled WGS sequence"/>
</dbReference>
<comment type="caution">
    <text evidence="7">The sequence shown here is derived from an EMBL/GenBank/DDBJ whole genome shotgun (WGS) entry which is preliminary data.</text>
</comment>
<evidence type="ECO:0000259" key="5">
    <source>
        <dbReference type="Pfam" id="PF06902"/>
    </source>
</evidence>
<evidence type="ECO:0000256" key="2">
    <source>
        <dbReference type="ARBA" id="ARBA00022723"/>
    </source>
</evidence>
<dbReference type="AlphaFoldDB" id="A0A1R1SSN5"/>
<dbReference type="GO" id="GO:0005737">
    <property type="term" value="C:cytoplasm"/>
    <property type="evidence" value="ECO:0007669"/>
    <property type="project" value="UniProtKB-ARBA"/>
</dbReference>
<evidence type="ECO:0000256" key="4">
    <source>
        <dbReference type="ARBA" id="ARBA00023014"/>
    </source>
</evidence>
<evidence type="ECO:0000313" key="7">
    <source>
        <dbReference type="EMBL" id="OMI41308.1"/>
    </source>
</evidence>
<keyword evidence="2" id="KW-0479">Metal-binding</keyword>
<evidence type="ECO:0000259" key="6">
    <source>
        <dbReference type="Pfam" id="PF09360"/>
    </source>
</evidence>
<keyword evidence="8" id="KW-1185">Reference proteome</keyword>
<dbReference type="Pfam" id="PF06902">
    <property type="entry name" value="Fer4_19"/>
    <property type="match status" value="1"/>
</dbReference>
<dbReference type="Gene3D" id="3.40.5.90">
    <property type="entry name" value="CDGSH iron-sulfur domain, mitoNEET-type"/>
    <property type="match status" value="1"/>
</dbReference>
<accession>A0A1R1SSN5</accession>
<name>A0A1R1SSN5_9ACTN</name>
<dbReference type="STRING" id="67365.GCA_001704635_00993"/>
<dbReference type="GeneID" id="96746130"/>
<keyword evidence="3" id="KW-0408">Iron</keyword>
<gene>
    <name evidence="7" type="ORF">SPAR_01489</name>
</gene>
<protein>
    <recommendedName>
        <fullName evidence="9">Iron-binding zinc finger CDGSH type domain-containing protein</fullName>
    </recommendedName>
</protein>
<dbReference type="EMBL" id="ASQP01000023">
    <property type="protein sequence ID" value="OMI41308.1"/>
    <property type="molecule type" value="Genomic_DNA"/>
</dbReference>